<sequence length="242" mass="25806">MGEGTGDGASAQHRRLLDTIGVRIVEGVLTPGSRLLTADVATELGASRSAMREVVRVLETVGMVDVRRRAGVEILPAERWSPYAPEVIRWRLDGSGRLRTLHELSQLRSAVEPLAARLAAAQAGPEQRTALVQAVLGMVEHGDRADEPAYLQHDTDFHRAVLRGSGNPYLAGLADVVAALLHGRTAHALMPKHADRTALQLHQDVAAAITARDPEAAARAMAAIVTEADDAVEAMASPLTDH</sequence>
<dbReference type="SMART" id="SM00895">
    <property type="entry name" value="FCD"/>
    <property type="match status" value="1"/>
</dbReference>
<evidence type="ECO:0000256" key="3">
    <source>
        <dbReference type="ARBA" id="ARBA00023163"/>
    </source>
</evidence>
<keyword evidence="6" id="KW-1185">Reference proteome</keyword>
<dbReference type="InterPro" id="IPR011711">
    <property type="entry name" value="GntR_C"/>
</dbReference>
<organism evidence="5 6">
    <name type="scientific">Microbacterium panaciterrae</name>
    <dbReference type="NCBI Taxonomy" id="985759"/>
    <lineage>
        <taxon>Bacteria</taxon>
        <taxon>Bacillati</taxon>
        <taxon>Actinomycetota</taxon>
        <taxon>Actinomycetes</taxon>
        <taxon>Micrococcales</taxon>
        <taxon>Microbacteriaceae</taxon>
        <taxon>Microbacterium</taxon>
    </lineage>
</organism>
<keyword evidence="2" id="KW-0238">DNA-binding</keyword>
<evidence type="ECO:0000256" key="2">
    <source>
        <dbReference type="ARBA" id="ARBA00023125"/>
    </source>
</evidence>
<dbReference type="InterPro" id="IPR000524">
    <property type="entry name" value="Tscrpt_reg_HTH_GntR"/>
</dbReference>
<dbReference type="Gene3D" id="1.20.120.530">
    <property type="entry name" value="GntR ligand-binding domain-like"/>
    <property type="match status" value="1"/>
</dbReference>
<dbReference type="InterPro" id="IPR036388">
    <property type="entry name" value="WH-like_DNA-bd_sf"/>
</dbReference>
<keyword evidence="1" id="KW-0805">Transcription regulation</keyword>
<dbReference type="PROSITE" id="PS50949">
    <property type="entry name" value="HTH_GNTR"/>
    <property type="match status" value="1"/>
</dbReference>
<name>A0ABP8P995_9MICO</name>
<feature type="domain" description="HTH gntR-type" evidence="4">
    <location>
        <begin position="10"/>
        <end position="77"/>
    </location>
</feature>
<dbReference type="Pfam" id="PF00392">
    <property type="entry name" value="GntR"/>
    <property type="match status" value="1"/>
</dbReference>
<evidence type="ECO:0000256" key="1">
    <source>
        <dbReference type="ARBA" id="ARBA00023015"/>
    </source>
</evidence>
<dbReference type="EMBL" id="BAABGP010000010">
    <property type="protein sequence ID" value="GAA4483931.1"/>
    <property type="molecule type" value="Genomic_DNA"/>
</dbReference>
<dbReference type="RefSeq" id="WP_345185951.1">
    <property type="nucleotide sequence ID" value="NZ_BAABGP010000010.1"/>
</dbReference>
<dbReference type="Gene3D" id="1.10.10.10">
    <property type="entry name" value="Winged helix-like DNA-binding domain superfamily/Winged helix DNA-binding domain"/>
    <property type="match status" value="1"/>
</dbReference>
<reference evidence="6" key="1">
    <citation type="journal article" date="2019" name="Int. J. Syst. Evol. Microbiol.">
        <title>The Global Catalogue of Microorganisms (GCM) 10K type strain sequencing project: providing services to taxonomists for standard genome sequencing and annotation.</title>
        <authorList>
            <consortium name="The Broad Institute Genomics Platform"/>
            <consortium name="The Broad Institute Genome Sequencing Center for Infectious Disease"/>
            <person name="Wu L."/>
            <person name="Ma J."/>
        </authorList>
    </citation>
    <scope>NUCLEOTIDE SEQUENCE [LARGE SCALE GENOMIC DNA]</scope>
    <source>
        <strain evidence="6">JCM 17839</strain>
    </source>
</reference>
<evidence type="ECO:0000259" key="4">
    <source>
        <dbReference type="PROSITE" id="PS50949"/>
    </source>
</evidence>
<evidence type="ECO:0000313" key="6">
    <source>
        <dbReference type="Proteomes" id="UP001500731"/>
    </source>
</evidence>
<dbReference type="InterPro" id="IPR036390">
    <property type="entry name" value="WH_DNA-bd_sf"/>
</dbReference>
<proteinExistence type="predicted"/>
<dbReference type="PANTHER" id="PTHR43537">
    <property type="entry name" value="TRANSCRIPTIONAL REGULATOR, GNTR FAMILY"/>
    <property type="match status" value="1"/>
</dbReference>
<keyword evidence="3" id="KW-0804">Transcription</keyword>
<dbReference type="SUPFAM" id="SSF48008">
    <property type="entry name" value="GntR ligand-binding domain-like"/>
    <property type="match status" value="1"/>
</dbReference>
<comment type="caution">
    <text evidence="5">The sequence shown here is derived from an EMBL/GenBank/DDBJ whole genome shotgun (WGS) entry which is preliminary data.</text>
</comment>
<dbReference type="InterPro" id="IPR008920">
    <property type="entry name" value="TF_FadR/GntR_C"/>
</dbReference>
<dbReference type="Pfam" id="PF07729">
    <property type="entry name" value="FCD"/>
    <property type="match status" value="1"/>
</dbReference>
<dbReference type="PANTHER" id="PTHR43537:SF44">
    <property type="entry name" value="GNTR FAMILY REGULATORY PROTEIN"/>
    <property type="match status" value="1"/>
</dbReference>
<evidence type="ECO:0000313" key="5">
    <source>
        <dbReference type="EMBL" id="GAA4483931.1"/>
    </source>
</evidence>
<accession>A0ABP8P995</accession>
<protein>
    <submittedName>
        <fullName evidence="5">FCD domain-containing protein</fullName>
    </submittedName>
</protein>
<gene>
    <name evidence="5" type="ORF">GCM10023171_16140</name>
</gene>
<dbReference type="Proteomes" id="UP001500731">
    <property type="component" value="Unassembled WGS sequence"/>
</dbReference>
<dbReference type="SUPFAM" id="SSF46785">
    <property type="entry name" value="Winged helix' DNA-binding domain"/>
    <property type="match status" value="1"/>
</dbReference>